<evidence type="ECO:0000256" key="14">
    <source>
        <dbReference type="PIRSR" id="PIRSR036684-3"/>
    </source>
</evidence>
<dbReference type="CDD" id="cd05311">
    <property type="entry name" value="NAD_bind_2_malic_enz"/>
    <property type="match status" value="1"/>
</dbReference>
<feature type="binding site" evidence="14">
    <location>
        <begin position="76"/>
        <end position="83"/>
    </location>
    <ligand>
        <name>NADP(+)</name>
        <dbReference type="ChEBI" id="CHEBI:58349"/>
    </ligand>
</feature>
<evidence type="ECO:0000256" key="9">
    <source>
        <dbReference type="ARBA" id="ARBA00040273"/>
    </source>
</evidence>
<feature type="binding site" evidence="13">
    <location>
        <position position="136"/>
    </location>
    <ligand>
        <name>a divalent metal cation</name>
        <dbReference type="ChEBI" id="CHEBI:60240"/>
    </ligand>
</feature>
<feature type="binding site" evidence="14">
    <location>
        <position position="162"/>
    </location>
    <ligand>
        <name>a divalent metal cation</name>
        <dbReference type="ChEBI" id="CHEBI:60240"/>
    </ligand>
</feature>
<dbReference type="InterPro" id="IPR042112">
    <property type="entry name" value="P_AcTrfase_dom2"/>
</dbReference>
<dbReference type="Pfam" id="PF00390">
    <property type="entry name" value="malic"/>
    <property type="match status" value="1"/>
</dbReference>
<dbReference type="SMART" id="SM01274">
    <property type="entry name" value="malic"/>
    <property type="match status" value="1"/>
</dbReference>
<dbReference type="PIRSF" id="PIRSF036684">
    <property type="entry name" value="ME_PTA"/>
    <property type="match status" value="1"/>
</dbReference>
<evidence type="ECO:0000256" key="4">
    <source>
        <dbReference type="ARBA" id="ARBA00008756"/>
    </source>
</evidence>
<dbReference type="PANTHER" id="PTHR43237:SF4">
    <property type="entry name" value="NADP-DEPENDENT MALIC ENZYME"/>
    <property type="match status" value="1"/>
</dbReference>
<evidence type="ECO:0000259" key="16">
    <source>
        <dbReference type="SMART" id="SM01274"/>
    </source>
</evidence>
<feature type="binding site" evidence="13">
    <location>
        <position position="137"/>
    </location>
    <ligand>
        <name>a divalent metal cation</name>
        <dbReference type="ChEBI" id="CHEBI:60240"/>
    </ligand>
</feature>
<dbReference type="EC" id="1.1.1.40" evidence="8"/>
<dbReference type="Pfam" id="PF03949">
    <property type="entry name" value="Malic_M"/>
    <property type="match status" value="1"/>
</dbReference>
<dbReference type="SUPFAM" id="SSF53659">
    <property type="entry name" value="Isocitrate/Isopropylmalate dehydrogenase-like"/>
    <property type="match status" value="1"/>
</dbReference>
<dbReference type="GO" id="GO:0051287">
    <property type="term" value="F:NAD binding"/>
    <property type="evidence" value="ECO:0007669"/>
    <property type="project" value="InterPro"/>
</dbReference>
<comment type="cofactor">
    <cofactor evidence="2">
        <name>Mg(2+)</name>
        <dbReference type="ChEBI" id="CHEBI:18420"/>
    </cofactor>
</comment>
<comment type="similarity">
    <text evidence="3">In the N-terminal section; belongs to the malic enzymes family.</text>
</comment>
<evidence type="ECO:0000259" key="15">
    <source>
        <dbReference type="SMART" id="SM00919"/>
    </source>
</evidence>
<dbReference type="Gene3D" id="3.40.50.10750">
    <property type="entry name" value="Isocitrate/Isopropylmalate dehydrogenase-like"/>
    <property type="match status" value="1"/>
</dbReference>
<keyword evidence="7" id="KW-0511">Multifunctional enzyme</keyword>
<keyword evidence="14" id="KW-0521">NADP</keyword>
<dbReference type="InterPro" id="IPR037062">
    <property type="entry name" value="Malic_N_dom_sf"/>
</dbReference>
<dbReference type="Pfam" id="PF01515">
    <property type="entry name" value="PTA_PTB"/>
    <property type="match status" value="1"/>
</dbReference>
<dbReference type="InterPro" id="IPR012302">
    <property type="entry name" value="Malic_NAD-bd"/>
</dbReference>
<dbReference type="AlphaFoldDB" id="A0AAW9RQC0"/>
<evidence type="ECO:0000256" key="7">
    <source>
        <dbReference type="ARBA" id="ARBA00023268"/>
    </source>
</evidence>
<evidence type="ECO:0000256" key="3">
    <source>
        <dbReference type="ARBA" id="ARBA00007686"/>
    </source>
</evidence>
<name>A0AAW9RQC0_9GAMM</name>
<proteinExistence type="inferred from homology"/>
<evidence type="ECO:0000313" key="17">
    <source>
        <dbReference type="EMBL" id="MEJ8569741.1"/>
    </source>
</evidence>
<dbReference type="Gene3D" id="3.40.50.10950">
    <property type="match status" value="1"/>
</dbReference>
<keyword evidence="5 13" id="KW-0479">Metal-binding</keyword>
<dbReference type="PANTHER" id="PTHR43237">
    <property type="entry name" value="NADP-DEPENDENT MALIC ENZYME"/>
    <property type="match status" value="1"/>
</dbReference>
<dbReference type="SUPFAM" id="SSF51735">
    <property type="entry name" value="NAD(P)-binding Rossmann-fold domains"/>
    <property type="match status" value="1"/>
</dbReference>
<keyword evidence="18" id="KW-1185">Reference proteome</keyword>
<dbReference type="Gene3D" id="3.40.50.720">
    <property type="entry name" value="NAD(P)-binding Rossmann-like Domain"/>
    <property type="match status" value="1"/>
</dbReference>
<dbReference type="GO" id="GO:0016746">
    <property type="term" value="F:acyltransferase activity"/>
    <property type="evidence" value="ECO:0007669"/>
    <property type="project" value="InterPro"/>
</dbReference>
<comment type="cofactor">
    <cofactor evidence="1">
        <name>Mn(2+)</name>
        <dbReference type="ChEBI" id="CHEBI:29035"/>
    </cofactor>
</comment>
<dbReference type="InterPro" id="IPR036291">
    <property type="entry name" value="NAD(P)-bd_dom_sf"/>
</dbReference>
<dbReference type="FunFam" id="3.40.50.10380:FF:000003">
    <property type="entry name" value="NADP-dependent malic enzyme"/>
    <property type="match status" value="1"/>
</dbReference>
<dbReference type="InterPro" id="IPR002505">
    <property type="entry name" value="PTA_PTB"/>
</dbReference>
<sequence length="770" mass="83073">MTSNLKENALNYHRYPRPGKIKITPTKALTTQQDLALAYSPGVAAASELIHDDPSTVSEVTARGNLVAVISNGTAVLGLGDIGPLASKPVMEGKGVLFKKFADIDVFDLEIDESDPDRLVDIIAALEPTFGGVNLEDIKAPECFIVESKLKERLSIPVFHDDQHGTAIITAAAVRNALKITGKSIDSVRLVASGAGAAGIACLDLLVGLGLKKENIVVVDREGVIYAGRESYMDDRKAGYAADTEWRTLEEAIAGADIFLGVSAGGVLSQDMVASMADSPVILALANPDPEILPELAREVSPDAIIATGRSDYPNQVNNVLCFPYIFRGALDVGASGINEAMKLAAVEAIAELAQKEVQQAGVMSYSMEQLQFGQDYIIPKPFDPRLLVQVAPAVARAAMESGMATRPLEDLDAYREKLEQFVYRTGLLMKPVFDAARAEPRRVAYANGEEPIVLRAVQTVVDNRMARPILIGRPAVVESRLEKLGMRLRPGEDFELVNPESDPRFWDYWTTYHAIMERRGVSPDTAKAIVRTRNSVIAALMVHRGEADAMITGIVGRYRDNLTHVLDVIGLQPGIQTAGSLGVLSTDEGACFVCDTHVNPDPSAEQIAEITLMAADKIRIFGIRPRVALLSHSAFGSHEDKSASKMRRALELLHEQDPNLEAEGEMTADMALDETYRRHVFPNSRLSGPANLLVMPNLDSAHIAFNFARMISNGVTVGPILLGARQPAHVLTPSASARRLVNMTALAVVEAQLMEKQAIVGSAGKEKAG</sequence>
<comment type="similarity">
    <text evidence="4">In the C-terminal section; belongs to the phosphate acetyltransferase and butyryltransferase family.</text>
</comment>
<feature type="binding site" evidence="14">
    <location>
        <position position="287"/>
    </location>
    <ligand>
        <name>a divalent metal cation</name>
        <dbReference type="ChEBI" id="CHEBI:60240"/>
    </ligand>
</feature>
<keyword evidence="6 17" id="KW-0560">Oxidoreductase</keyword>
<comment type="catalytic activity">
    <reaction evidence="11">
        <text>oxaloacetate + H(+) = pyruvate + CO2</text>
        <dbReference type="Rhea" id="RHEA:15641"/>
        <dbReference type="ChEBI" id="CHEBI:15361"/>
        <dbReference type="ChEBI" id="CHEBI:15378"/>
        <dbReference type="ChEBI" id="CHEBI:16452"/>
        <dbReference type="ChEBI" id="CHEBI:16526"/>
        <dbReference type="EC" id="1.1.1.40"/>
    </reaction>
</comment>
<dbReference type="InterPro" id="IPR012188">
    <property type="entry name" value="ME_PTA"/>
</dbReference>
<dbReference type="Proteomes" id="UP001359886">
    <property type="component" value="Unassembled WGS sequence"/>
</dbReference>
<dbReference type="SUPFAM" id="SSF53223">
    <property type="entry name" value="Aminoacid dehydrogenase-like, N-terminal domain"/>
    <property type="match status" value="1"/>
</dbReference>
<dbReference type="FunFam" id="3.40.50.720:FF:000095">
    <property type="entry name" value="NADP-dependent malic enzyme"/>
    <property type="match status" value="1"/>
</dbReference>
<evidence type="ECO:0000256" key="11">
    <source>
        <dbReference type="ARBA" id="ARBA00051384"/>
    </source>
</evidence>
<gene>
    <name evidence="17" type="ORF">V3330_19085</name>
</gene>
<feature type="active site" description="Proton acceptor" evidence="12">
    <location>
        <position position="94"/>
    </location>
</feature>
<dbReference type="InterPro" id="IPR046346">
    <property type="entry name" value="Aminoacid_DH-like_N_sf"/>
</dbReference>
<dbReference type="GO" id="GO:0006108">
    <property type="term" value="P:malate metabolic process"/>
    <property type="evidence" value="ECO:0007669"/>
    <property type="project" value="InterPro"/>
</dbReference>
<dbReference type="RefSeq" id="WP_354697068.1">
    <property type="nucleotide sequence ID" value="NZ_JAZHOG010000018.1"/>
</dbReference>
<protein>
    <recommendedName>
        <fullName evidence="9">NADP-dependent malic enzyme</fullName>
        <ecNumber evidence="8">1.1.1.40</ecNumber>
    </recommendedName>
</protein>
<organism evidence="17 18">
    <name type="scientific">Elongatibacter sediminis</name>
    <dbReference type="NCBI Taxonomy" id="3119006"/>
    <lineage>
        <taxon>Bacteria</taxon>
        <taxon>Pseudomonadati</taxon>
        <taxon>Pseudomonadota</taxon>
        <taxon>Gammaproteobacteria</taxon>
        <taxon>Chromatiales</taxon>
        <taxon>Wenzhouxiangellaceae</taxon>
        <taxon>Elongatibacter</taxon>
    </lineage>
</organism>
<dbReference type="InterPro" id="IPR012301">
    <property type="entry name" value="Malic_N_dom"/>
</dbReference>
<evidence type="ECO:0000256" key="8">
    <source>
        <dbReference type="ARBA" id="ARBA00038964"/>
    </source>
</evidence>
<evidence type="ECO:0000256" key="5">
    <source>
        <dbReference type="ARBA" id="ARBA00022723"/>
    </source>
</evidence>
<dbReference type="GO" id="GO:0004473">
    <property type="term" value="F:malate dehydrogenase (decarboxylating) (NADP+) activity"/>
    <property type="evidence" value="ECO:0007669"/>
    <property type="project" value="UniProtKB-EC"/>
</dbReference>
<reference evidence="17 18" key="1">
    <citation type="submission" date="2024-02" db="EMBL/GenBank/DDBJ databases">
        <title>A novel Wenzhouxiangellaceae bacterium, isolated from coastal sediments.</title>
        <authorList>
            <person name="Du Z.-J."/>
            <person name="Ye Y.-Q."/>
            <person name="Zhang X.-Y."/>
        </authorList>
    </citation>
    <scope>NUCLEOTIDE SEQUENCE [LARGE SCALE GENOMIC DNA]</scope>
    <source>
        <strain evidence="17 18">CH-27</strain>
    </source>
</reference>
<evidence type="ECO:0000256" key="2">
    <source>
        <dbReference type="ARBA" id="ARBA00001946"/>
    </source>
</evidence>
<evidence type="ECO:0000313" key="18">
    <source>
        <dbReference type="Proteomes" id="UP001359886"/>
    </source>
</evidence>
<feature type="domain" description="Malic enzyme N-terminal" evidence="16">
    <location>
        <begin position="18"/>
        <end position="151"/>
    </location>
</feature>
<dbReference type="InterPro" id="IPR045213">
    <property type="entry name" value="Malic_NAD-bd_bact_type"/>
</dbReference>
<dbReference type="EMBL" id="JAZHOG010000018">
    <property type="protein sequence ID" value="MEJ8569741.1"/>
    <property type="molecule type" value="Genomic_DNA"/>
</dbReference>
<evidence type="ECO:0000256" key="6">
    <source>
        <dbReference type="ARBA" id="ARBA00023002"/>
    </source>
</evidence>
<dbReference type="InterPro" id="IPR051674">
    <property type="entry name" value="Malate_Decarboxylase"/>
</dbReference>
<comment type="caution">
    <text evidence="17">The sequence shown here is derived from an EMBL/GenBank/DDBJ whole genome shotgun (WGS) entry which is preliminary data.</text>
</comment>
<evidence type="ECO:0000256" key="10">
    <source>
        <dbReference type="ARBA" id="ARBA00050924"/>
    </source>
</evidence>
<evidence type="ECO:0000256" key="13">
    <source>
        <dbReference type="PIRSR" id="PIRSR036684-2"/>
    </source>
</evidence>
<evidence type="ECO:0000256" key="12">
    <source>
        <dbReference type="PIRSR" id="PIRSR036684-1"/>
    </source>
</evidence>
<dbReference type="SMART" id="SM00919">
    <property type="entry name" value="Malic_M"/>
    <property type="match status" value="1"/>
</dbReference>
<comment type="catalytic activity">
    <reaction evidence="10">
        <text>(S)-malate + NADP(+) = pyruvate + CO2 + NADPH</text>
        <dbReference type="Rhea" id="RHEA:18253"/>
        <dbReference type="ChEBI" id="CHEBI:15361"/>
        <dbReference type="ChEBI" id="CHEBI:15589"/>
        <dbReference type="ChEBI" id="CHEBI:16526"/>
        <dbReference type="ChEBI" id="CHEBI:57783"/>
        <dbReference type="ChEBI" id="CHEBI:58349"/>
        <dbReference type="EC" id="1.1.1.40"/>
    </reaction>
</comment>
<dbReference type="Gene3D" id="3.40.50.10380">
    <property type="entry name" value="Malic enzyme, N-terminal domain"/>
    <property type="match status" value="1"/>
</dbReference>
<feature type="domain" description="Malic enzyme NAD-binding" evidence="15">
    <location>
        <begin position="163"/>
        <end position="400"/>
    </location>
</feature>
<accession>A0AAW9RQC0</accession>
<dbReference type="InterPro" id="IPR042113">
    <property type="entry name" value="P_AcTrfase_dom1"/>
</dbReference>
<evidence type="ECO:0000256" key="1">
    <source>
        <dbReference type="ARBA" id="ARBA00001936"/>
    </source>
</evidence>
<dbReference type="GO" id="GO:0046872">
    <property type="term" value="F:metal ion binding"/>
    <property type="evidence" value="ECO:0007669"/>
    <property type="project" value="UniProtKB-KW"/>
</dbReference>